<name>A0A8B0RKS2_9VIRU</name>
<sequence>MSNPKYYHGVNFNVIINTIDTDGSQFDIGCTITFYENTTVHYSLLGYHNQYCSPIRVTKNKSKAYVQVVTDTCIFFPPELHSNKPQFNCVFTRFTPDIDRINMFRSEIHCALIKIGLLLPCSVSTDLAKKIINYIDLATDDGFYNN</sequence>
<accession>A0A8B0RKS2</accession>
<reference evidence="1" key="1">
    <citation type="submission" date="2021-01" db="EMBL/GenBank/DDBJ databases">
        <authorList>
            <person name="Kang Y."/>
        </authorList>
    </citation>
    <scope>NUCLEOTIDE SEQUENCE</scope>
    <source>
        <strain evidence="1">YC066</strain>
    </source>
</reference>
<proteinExistence type="predicted"/>
<evidence type="ECO:0000313" key="1">
    <source>
        <dbReference type="EMBL" id="QTW97801.1"/>
    </source>
</evidence>
<protein>
    <submittedName>
        <fullName evidence="1">Uncharacterized protein</fullName>
    </submittedName>
</protein>
<dbReference type="EMBL" id="MW452293">
    <property type="protein sequence ID" value="QTW97801.1"/>
    <property type="molecule type" value="Genomic_RNA"/>
</dbReference>
<organism evidence="1">
    <name type="scientific">Riboviria sp</name>
    <dbReference type="NCBI Taxonomy" id="2585031"/>
    <lineage>
        <taxon>Viruses</taxon>
        <taxon>Riboviria</taxon>
    </lineage>
</organism>